<name>A0AAD5SN50_9FUNG</name>
<proteinExistence type="predicted"/>
<dbReference type="EMBL" id="JADGJD010000005">
    <property type="protein sequence ID" value="KAJ3057356.1"/>
    <property type="molecule type" value="Genomic_DNA"/>
</dbReference>
<keyword evidence="2" id="KW-1185">Reference proteome</keyword>
<evidence type="ECO:0000313" key="1">
    <source>
        <dbReference type="EMBL" id="KAJ3057356.1"/>
    </source>
</evidence>
<sequence length="340" mass="37746">MAAMVATAQSLDFSITDSTFDILEEIFNYLQPPNSPVLYVPGETLIREYLQKGIPTSQNVRQGPTDRDSCRPYEVHLAAVCTTWRQVAMRLRNGDTINPRAYRLGECEDGRLMEGHAILLADPLRRSSARTLSLLAGEEFVRETKEFYELLLPTLQLSQLRVRNGVALRCLRLIAQHLKTTETLSLQTVKVTLHDASASSVDADLKAFLASLHTAPLIRLTLDLALTFRPAGDGAFSLSSPPSCWGWPLSLGHVYPDLTHLNITNGVRLLDIDTAAPNLQSLSYSRKRIINGKHEVCGNHLTLLKQKTLTSLFLAGSSWHESLRTWEKSPLPRGEAALVP</sequence>
<organism evidence="1 2">
    <name type="scientific">Rhizophlyctis rosea</name>
    <dbReference type="NCBI Taxonomy" id="64517"/>
    <lineage>
        <taxon>Eukaryota</taxon>
        <taxon>Fungi</taxon>
        <taxon>Fungi incertae sedis</taxon>
        <taxon>Chytridiomycota</taxon>
        <taxon>Chytridiomycota incertae sedis</taxon>
        <taxon>Chytridiomycetes</taxon>
        <taxon>Rhizophlyctidales</taxon>
        <taxon>Rhizophlyctidaceae</taxon>
        <taxon>Rhizophlyctis</taxon>
    </lineage>
</organism>
<protein>
    <submittedName>
        <fullName evidence="1">Uncharacterized protein</fullName>
    </submittedName>
</protein>
<comment type="caution">
    <text evidence="1">The sequence shown here is derived from an EMBL/GenBank/DDBJ whole genome shotgun (WGS) entry which is preliminary data.</text>
</comment>
<reference evidence="1" key="1">
    <citation type="submission" date="2020-05" db="EMBL/GenBank/DDBJ databases">
        <title>Phylogenomic resolution of chytrid fungi.</title>
        <authorList>
            <person name="Stajich J.E."/>
            <person name="Amses K."/>
            <person name="Simmons R."/>
            <person name="Seto K."/>
            <person name="Myers J."/>
            <person name="Bonds A."/>
            <person name="Quandt C.A."/>
            <person name="Barry K."/>
            <person name="Liu P."/>
            <person name="Grigoriev I."/>
            <person name="Longcore J.E."/>
            <person name="James T.Y."/>
        </authorList>
    </citation>
    <scope>NUCLEOTIDE SEQUENCE</scope>
    <source>
        <strain evidence="1">JEL0318</strain>
    </source>
</reference>
<accession>A0AAD5SN50</accession>
<evidence type="ECO:0000313" key="2">
    <source>
        <dbReference type="Proteomes" id="UP001212841"/>
    </source>
</evidence>
<dbReference type="Proteomes" id="UP001212841">
    <property type="component" value="Unassembled WGS sequence"/>
</dbReference>
<gene>
    <name evidence="1" type="ORF">HK097_008451</name>
</gene>
<dbReference type="AlphaFoldDB" id="A0AAD5SN50"/>